<proteinExistence type="inferred from homology"/>
<dbReference type="PANTHER" id="PTHR30327:SF1">
    <property type="entry name" value="UPF0301 PROTEIN YQGE"/>
    <property type="match status" value="1"/>
</dbReference>
<dbReference type="Proteomes" id="UP000325155">
    <property type="component" value="Chromosome"/>
</dbReference>
<dbReference type="AlphaFoldDB" id="A0A5C0UDV2"/>
<dbReference type="PANTHER" id="PTHR30327">
    <property type="entry name" value="UNCHARACTERIZED PROTEIN YQGE"/>
    <property type="match status" value="1"/>
</dbReference>
<dbReference type="InterPro" id="IPR003774">
    <property type="entry name" value="AlgH-like"/>
</dbReference>
<evidence type="ECO:0000313" key="2">
    <source>
        <dbReference type="EMBL" id="QEK38188.1"/>
    </source>
</evidence>
<name>A0A5C0UDV2_9PROT</name>
<dbReference type="RefSeq" id="WP_148981035.1">
    <property type="nucleotide sequence ID" value="NZ_CP043315.1"/>
</dbReference>
<dbReference type="EMBL" id="CP043315">
    <property type="protein sequence ID" value="QEK38188.1"/>
    <property type="molecule type" value="Genomic_DNA"/>
</dbReference>
<reference evidence="2 3" key="1">
    <citation type="submission" date="2019-08" db="EMBL/GenBank/DDBJ databases">
        <title>Highly reduced genomes of protist endosymbionts show evolutionary convergence.</title>
        <authorList>
            <person name="George E."/>
            <person name="Husnik F."/>
            <person name="Tashyreva D."/>
            <person name="Prokopchuk G."/>
            <person name="Horak A."/>
            <person name="Kwong W.K."/>
            <person name="Lukes J."/>
            <person name="Keeling P.J."/>
        </authorList>
    </citation>
    <scope>NUCLEOTIDE SEQUENCE [LARGE SCALE GENOMIC DNA]</scope>
    <source>
        <strain evidence="2">1605</strain>
    </source>
</reference>
<gene>
    <name evidence="2" type="ORF">FZC35_02290</name>
</gene>
<dbReference type="SUPFAM" id="SSF143456">
    <property type="entry name" value="VC0467-like"/>
    <property type="match status" value="1"/>
</dbReference>
<dbReference type="GO" id="GO:0005829">
    <property type="term" value="C:cytosol"/>
    <property type="evidence" value="ECO:0007669"/>
    <property type="project" value="TreeGrafter"/>
</dbReference>
<evidence type="ECO:0000313" key="3">
    <source>
        <dbReference type="Proteomes" id="UP000325155"/>
    </source>
</evidence>
<protein>
    <submittedName>
        <fullName evidence="2">Uncharacterized protein</fullName>
    </submittedName>
</protein>
<organism evidence="2 3">
    <name type="scientific">Candidatus Cytomitobacter indipagum</name>
    <dbReference type="NCBI Taxonomy" id="2601575"/>
    <lineage>
        <taxon>Bacteria</taxon>
        <taxon>Pseudomonadati</taxon>
        <taxon>Pseudomonadota</taxon>
        <taxon>Alphaproteobacteria</taxon>
        <taxon>Holosporales</taxon>
        <taxon>Holosporaceae</taxon>
        <taxon>Candidatus Cytomitobacter</taxon>
    </lineage>
</organism>
<dbReference type="OrthoDB" id="9807486at2"/>
<sequence>MYNFHNFRDHKMQKGEFLASSPFISNKLLYNTVIMILECNESIVSAIKINQHKLNRDEHYAYPICDEGKISGQKKMFFLHDEDERLKNSEKLAENIFVTSTEQKMQFYPKKYYAVHGCMNFIYSEFIEDIKNGEWVNVHGSSKLVFDTPVVKRWHDAYKTCGIRPEMIQRGCAYC</sequence>
<dbReference type="Gene3D" id="3.40.1740.10">
    <property type="entry name" value="VC0467-like"/>
    <property type="match status" value="1"/>
</dbReference>
<comment type="similarity">
    <text evidence="1">Belongs to the UPF0301 (AlgH) family.</text>
</comment>
<dbReference type="KEGG" id="cip:FZC35_02290"/>
<accession>A0A5C0UDV2</accession>
<dbReference type="Pfam" id="PF02622">
    <property type="entry name" value="DUF179"/>
    <property type="match status" value="1"/>
</dbReference>
<evidence type="ECO:0000256" key="1">
    <source>
        <dbReference type="ARBA" id="ARBA00009600"/>
    </source>
</evidence>
<keyword evidence="3" id="KW-1185">Reference proteome</keyword>